<name>A0A0C9T699_PLICR</name>
<dbReference type="GO" id="GO:0004672">
    <property type="term" value="F:protein kinase activity"/>
    <property type="evidence" value="ECO:0007669"/>
    <property type="project" value="InterPro"/>
</dbReference>
<evidence type="ECO:0000313" key="3">
    <source>
        <dbReference type="Proteomes" id="UP000053263"/>
    </source>
</evidence>
<protein>
    <submittedName>
        <fullName evidence="2">Unplaced genomic scaffold PLICRscaffold_16, whole genome shotgun sequence</fullName>
    </submittedName>
</protein>
<dbReference type="EMBL" id="KN832569">
    <property type="protein sequence ID" value="KII84864.1"/>
    <property type="molecule type" value="Genomic_DNA"/>
</dbReference>
<dbReference type="PROSITE" id="PS50011">
    <property type="entry name" value="PROTEIN_KINASE_DOM"/>
    <property type="match status" value="1"/>
</dbReference>
<keyword evidence="3" id="KW-1185">Reference proteome</keyword>
<reference evidence="2 3" key="1">
    <citation type="submission" date="2014-06" db="EMBL/GenBank/DDBJ databases">
        <title>Evolutionary Origins and Diversification of the Mycorrhizal Mutualists.</title>
        <authorList>
            <consortium name="DOE Joint Genome Institute"/>
            <consortium name="Mycorrhizal Genomics Consortium"/>
            <person name="Kohler A."/>
            <person name="Kuo A."/>
            <person name="Nagy L.G."/>
            <person name="Floudas D."/>
            <person name="Copeland A."/>
            <person name="Barry K.W."/>
            <person name="Cichocki N."/>
            <person name="Veneault-Fourrey C."/>
            <person name="LaButti K."/>
            <person name="Lindquist E.A."/>
            <person name="Lipzen A."/>
            <person name="Lundell T."/>
            <person name="Morin E."/>
            <person name="Murat C."/>
            <person name="Riley R."/>
            <person name="Ohm R."/>
            <person name="Sun H."/>
            <person name="Tunlid A."/>
            <person name="Henrissat B."/>
            <person name="Grigoriev I.V."/>
            <person name="Hibbett D.S."/>
            <person name="Martin F."/>
        </authorList>
    </citation>
    <scope>NUCLEOTIDE SEQUENCE [LARGE SCALE GENOMIC DNA]</scope>
    <source>
        <strain evidence="2 3">FD-325 SS-3</strain>
    </source>
</reference>
<proteinExistence type="predicted"/>
<dbReference type="Proteomes" id="UP000053263">
    <property type="component" value="Unassembled WGS sequence"/>
</dbReference>
<feature type="domain" description="Protein kinase" evidence="1">
    <location>
        <begin position="75"/>
        <end position="305"/>
    </location>
</feature>
<dbReference type="GO" id="GO:0005524">
    <property type="term" value="F:ATP binding"/>
    <property type="evidence" value="ECO:0007669"/>
    <property type="project" value="InterPro"/>
</dbReference>
<dbReference type="InterPro" id="IPR000719">
    <property type="entry name" value="Prot_kinase_dom"/>
</dbReference>
<sequence>MLISSVPANLNSVAQITLNGIAKDADGGEISITLPRCTPPPVEPVIDVDFRPRQGGLPERRPSLLPAPGDLSVTLSVTDRIGVGRVGFVYGVSVEASSSPTGQSFSFPPLVVKISRQRYTQNMAREAWFYEEMECLQGSAIARCYGFFGTELGNDVRIGLWDKDEESDDEEEYSPGMEPVKKPLVGPYTLSILVLERLGGRLPLRVFMSAEAKEDMKNIYDDMAELGIFHRDIRWANFLRAPASPPGLPSLPSPFQHRTYTWRVIDFDNSEKNNDEIETHQFSYGQYMELIIINIPYGYPAEPWE</sequence>
<dbReference type="AlphaFoldDB" id="A0A0C9T699"/>
<evidence type="ECO:0000313" key="2">
    <source>
        <dbReference type="EMBL" id="KII84864.1"/>
    </source>
</evidence>
<evidence type="ECO:0000259" key="1">
    <source>
        <dbReference type="PROSITE" id="PS50011"/>
    </source>
</evidence>
<organism evidence="2 3">
    <name type="scientific">Plicaturopsis crispa FD-325 SS-3</name>
    <dbReference type="NCBI Taxonomy" id="944288"/>
    <lineage>
        <taxon>Eukaryota</taxon>
        <taxon>Fungi</taxon>
        <taxon>Dikarya</taxon>
        <taxon>Basidiomycota</taxon>
        <taxon>Agaricomycotina</taxon>
        <taxon>Agaricomycetes</taxon>
        <taxon>Agaricomycetidae</taxon>
        <taxon>Amylocorticiales</taxon>
        <taxon>Amylocorticiaceae</taxon>
        <taxon>Plicatura</taxon>
        <taxon>Plicaturopsis crispa</taxon>
    </lineage>
</organism>
<gene>
    <name evidence="2" type="ORF">PLICRDRAFT_179194</name>
</gene>
<dbReference type="HOGENOM" id="CLU_052197_0_0_1"/>
<dbReference type="OrthoDB" id="3182995at2759"/>
<dbReference type="InterPro" id="IPR011009">
    <property type="entry name" value="Kinase-like_dom_sf"/>
</dbReference>
<dbReference type="SUPFAM" id="SSF56112">
    <property type="entry name" value="Protein kinase-like (PK-like)"/>
    <property type="match status" value="1"/>
</dbReference>
<accession>A0A0C9T699</accession>